<dbReference type="AlphaFoldDB" id="A0ABD0LVC3"/>
<comment type="caution">
    <text evidence="1">The sequence shown here is derived from an EMBL/GenBank/DDBJ whole genome shotgun (WGS) entry which is preliminary data.</text>
</comment>
<organism evidence="1 2">
    <name type="scientific">Batillaria attramentaria</name>
    <dbReference type="NCBI Taxonomy" id="370345"/>
    <lineage>
        <taxon>Eukaryota</taxon>
        <taxon>Metazoa</taxon>
        <taxon>Spiralia</taxon>
        <taxon>Lophotrochozoa</taxon>
        <taxon>Mollusca</taxon>
        <taxon>Gastropoda</taxon>
        <taxon>Caenogastropoda</taxon>
        <taxon>Sorbeoconcha</taxon>
        <taxon>Cerithioidea</taxon>
        <taxon>Batillariidae</taxon>
        <taxon>Batillaria</taxon>
    </lineage>
</organism>
<sequence length="84" mass="8774">MASVLSPRASSGPLRSAGAAGCRNLILGAARTCLKRKDSLLPVSRMIQLGVCRSDPGQDALVSLRAGKDIGERTPSNGHHSLCY</sequence>
<name>A0ABD0LVC3_9CAEN</name>
<protein>
    <submittedName>
        <fullName evidence="1">Uncharacterized protein</fullName>
    </submittedName>
</protein>
<evidence type="ECO:0000313" key="1">
    <source>
        <dbReference type="EMBL" id="KAK7502974.1"/>
    </source>
</evidence>
<gene>
    <name evidence="1" type="ORF">BaRGS_00005600</name>
</gene>
<proteinExistence type="predicted"/>
<evidence type="ECO:0000313" key="2">
    <source>
        <dbReference type="Proteomes" id="UP001519460"/>
    </source>
</evidence>
<keyword evidence="2" id="KW-1185">Reference proteome</keyword>
<dbReference type="Proteomes" id="UP001519460">
    <property type="component" value="Unassembled WGS sequence"/>
</dbReference>
<reference evidence="1 2" key="1">
    <citation type="journal article" date="2023" name="Sci. Data">
        <title>Genome assembly of the Korean intertidal mud-creeper Batillaria attramentaria.</title>
        <authorList>
            <person name="Patra A.K."/>
            <person name="Ho P.T."/>
            <person name="Jun S."/>
            <person name="Lee S.J."/>
            <person name="Kim Y."/>
            <person name="Won Y.J."/>
        </authorList>
    </citation>
    <scope>NUCLEOTIDE SEQUENCE [LARGE SCALE GENOMIC DNA]</scope>
    <source>
        <strain evidence="1">Wonlab-2016</strain>
    </source>
</reference>
<dbReference type="EMBL" id="JACVVK020000022">
    <property type="protein sequence ID" value="KAK7502974.1"/>
    <property type="molecule type" value="Genomic_DNA"/>
</dbReference>
<accession>A0ABD0LVC3</accession>